<evidence type="ECO:0000313" key="2">
    <source>
        <dbReference type="Proteomes" id="UP001519289"/>
    </source>
</evidence>
<gene>
    <name evidence="1" type="ORF">J2Z79_001608</name>
</gene>
<proteinExistence type="predicted"/>
<accession>A0ABS4JRP3</accession>
<name>A0ABS4JRP3_9FIRM</name>
<sequence>MQWKYERPPVQAEVDEHLIEEILQAAGLEQLD</sequence>
<organism evidence="1 2">
    <name type="scientific">Symbiobacterium terraclitae</name>
    <dbReference type="NCBI Taxonomy" id="557451"/>
    <lineage>
        <taxon>Bacteria</taxon>
        <taxon>Bacillati</taxon>
        <taxon>Bacillota</taxon>
        <taxon>Clostridia</taxon>
        <taxon>Eubacteriales</taxon>
        <taxon>Symbiobacteriaceae</taxon>
        <taxon>Symbiobacterium</taxon>
    </lineage>
</organism>
<protein>
    <submittedName>
        <fullName evidence="1">Uncharacterized protein</fullName>
    </submittedName>
</protein>
<keyword evidence="2" id="KW-1185">Reference proteome</keyword>
<dbReference type="Proteomes" id="UP001519289">
    <property type="component" value="Unassembled WGS sequence"/>
</dbReference>
<evidence type="ECO:0000313" key="1">
    <source>
        <dbReference type="EMBL" id="MBP2018207.1"/>
    </source>
</evidence>
<comment type="caution">
    <text evidence="1">The sequence shown here is derived from an EMBL/GenBank/DDBJ whole genome shotgun (WGS) entry which is preliminary data.</text>
</comment>
<dbReference type="EMBL" id="JAGGLG010000011">
    <property type="protein sequence ID" value="MBP2018207.1"/>
    <property type="molecule type" value="Genomic_DNA"/>
</dbReference>
<reference evidence="1 2" key="1">
    <citation type="submission" date="2021-03" db="EMBL/GenBank/DDBJ databases">
        <title>Genomic Encyclopedia of Type Strains, Phase IV (KMG-IV): sequencing the most valuable type-strain genomes for metagenomic binning, comparative biology and taxonomic classification.</title>
        <authorList>
            <person name="Goeker M."/>
        </authorList>
    </citation>
    <scope>NUCLEOTIDE SEQUENCE [LARGE SCALE GENOMIC DNA]</scope>
    <source>
        <strain evidence="1 2">DSM 27138</strain>
    </source>
</reference>